<feature type="transmembrane region" description="Helical" evidence="1">
    <location>
        <begin position="123"/>
        <end position="142"/>
    </location>
</feature>
<sequence length="422" mass="47763">FLNVSGRPTGSQLRRLLTLLKTFKVAAMGFKKYLADVLNPPPKASYIPLMSTLARWSTLSLPIPMISPKSMNASPIRTPLQWGVFTFSVLNMTFHSLIFLFWLVTNVYIPKVVTLPAWKQVMMSYFCSIFCILHICQAILTWRRGECIMLLRTPVEMEQYCRAEHGSTSYVNIPMFVLGEFAKTSTFTIPFGMFVLSVTKPCMPPVVTALLLPECRNGWDSVGRMVVWQKILVGLWQAFSWLTLGNIMIIMLTNLMAYPAEMMRLGVEGLEKETMKACGNIRFYRVTQVMEKLMNHVWRKPLMPVLLMAIIIAETTALYVLTTSSSKLPVAILGCFTMIGADFVGVIHVIYRILGLPYLSSKKLIGNVKLCQKGGNSAWFKRYLKSCPPLKIGMGDGTFFDRLTPIVIWQFCVDRLISMLLV</sequence>
<evidence type="ECO:0000313" key="3">
    <source>
        <dbReference type="Proteomes" id="UP000198287"/>
    </source>
</evidence>
<keyword evidence="1" id="KW-1133">Transmembrane helix</keyword>
<dbReference type="EMBL" id="LNIX01000001">
    <property type="protein sequence ID" value="OXA62313.1"/>
    <property type="molecule type" value="Genomic_DNA"/>
</dbReference>
<feature type="non-terminal residue" evidence="2">
    <location>
        <position position="1"/>
    </location>
</feature>
<name>A0A226EXI7_FOLCA</name>
<dbReference type="Proteomes" id="UP000198287">
    <property type="component" value="Unassembled WGS sequence"/>
</dbReference>
<feature type="transmembrane region" description="Helical" evidence="1">
    <location>
        <begin position="79"/>
        <end position="103"/>
    </location>
</feature>
<feature type="transmembrane region" description="Helical" evidence="1">
    <location>
        <begin position="302"/>
        <end position="322"/>
    </location>
</feature>
<feature type="transmembrane region" description="Helical" evidence="1">
    <location>
        <begin position="328"/>
        <end position="354"/>
    </location>
</feature>
<comment type="caution">
    <text evidence="2">The sequence shown here is derived from an EMBL/GenBank/DDBJ whole genome shotgun (WGS) entry which is preliminary data.</text>
</comment>
<feature type="transmembrane region" description="Helical" evidence="1">
    <location>
        <begin position="231"/>
        <end position="255"/>
    </location>
</feature>
<keyword evidence="1" id="KW-0812">Transmembrane</keyword>
<gene>
    <name evidence="2" type="ORF">Fcan01_00247</name>
</gene>
<dbReference type="AlphaFoldDB" id="A0A226EXI7"/>
<keyword evidence="1" id="KW-0472">Membrane</keyword>
<keyword evidence="3" id="KW-1185">Reference proteome</keyword>
<organism evidence="2 3">
    <name type="scientific">Folsomia candida</name>
    <name type="common">Springtail</name>
    <dbReference type="NCBI Taxonomy" id="158441"/>
    <lineage>
        <taxon>Eukaryota</taxon>
        <taxon>Metazoa</taxon>
        <taxon>Ecdysozoa</taxon>
        <taxon>Arthropoda</taxon>
        <taxon>Hexapoda</taxon>
        <taxon>Collembola</taxon>
        <taxon>Entomobryomorpha</taxon>
        <taxon>Isotomoidea</taxon>
        <taxon>Isotomidae</taxon>
        <taxon>Proisotominae</taxon>
        <taxon>Folsomia</taxon>
    </lineage>
</organism>
<accession>A0A226EXI7</accession>
<protein>
    <submittedName>
        <fullName evidence="2">Uncharacterized protein</fullName>
    </submittedName>
</protein>
<evidence type="ECO:0000313" key="2">
    <source>
        <dbReference type="EMBL" id="OXA62313.1"/>
    </source>
</evidence>
<evidence type="ECO:0000256" key="1">
    <source>
        <dbReference type="SAM" id="Phobius"/>
    </source>
</evidence>
<proteinExistence type="predicted"/>
<reference evidence="2 3" key="1">
    <citation type="submission" date="2015-12" db="EMBL/GenBank/DDBJ databases">
        <title>The genome of Folsomia candida.</title>
        <authorList>
            <person name="Faddeeva A."/>
            <person name="Derks M.F."/>
            <person name="Anvar Y."/>
            <person name="Smit S."/>
            <person name="Van Straalen N."/>
            <person name="Roelofs D."/>
        </authorList>
    </citation>
    <scope>NUCLEOTIDE SEQUENCE [LARGE SCALE GENOMIC DNA]</scope>
    <source>
        <strain evidence="2 3">VU population</strain>
        <tissue evidence="2">Whole body</tissue>
    </source>
</reference>